<evidence type="ECO:0000313" key="2">
    <source>
        <dbReference type="Proteomes" id="UP000325134"/>
    </source>
</evidence>
<accession>A0A1M5BF91</accession>
<evidence type="ECO:0000313" key="1">
    <source>
        <dbReference type="EMBL" id="SHF41110.1"/>
    </source>
</evidence>
<evidence type="ECO:0008006" key="3">
    <source>
        <dbReference type="Google" id="ProtNLM"/>
    </source>
</evidence>
<organism evidence="1 2">
    <name type="scientific">Ruegeria intermedia</name>
    <dbReference type="NCBI Taxonomy" id="996115"/>
    <lineage>
        <taxon>Bacteria</taxon>
        <taxon>Pseudomonadati</taxon>
        <taxon>Pseudomonadota</taxon>
        <taxon>Alphaproteobacteria</taxon>
        <taxon>Rhodobacterales</taxon>
        <taxon>Roseobacteraceae</taxon>
        <taxon>Ruegeria</taxon>
    </lineage>
</organism>
<gene>
    <name evidence="1" type="ORF">SAMN05444279_13818</name>
</gene>
<keyword evidence="2" id="KW-1185">Reference proteome</keyword>
<dbReference type="AlphaFoldDB" id="A0A1M5BF91"/>
<dbReference type="Proteomes" id="UP000325134">
    <property type="component" value="Unassembled WGS sequence"/>
</dbReference>
<reference evidence="1 2" key="1">
    <citation type="submission" date="2016-11" db="EMBL/GenBank/DDBJ databases">
        <authorList>
            <person name="Varghese N."/>
            <person name="Submissions S."/>
        </authorList>
    </citation>
    <scope>NUCLEOTIDE SEQUENCE [LARGE SCALE GENOMIC DNA]</scope>
    <source>
        <strain evidence="1 2">DSM 29341</strain>
    </source>
</reference>
<protein>
    <recommendedName>
        <fullName evidence="3">IS66 C-terminal element</fullName>
    </recommendedName>
</protein>
<name>A0A1M5BF91_9RHOB</name>
<feature type="non-terminal residue" evidence="1">
    <location>
        <position position="1"/>
    </location>
</feature>
<proteinExistence type="predicted"/>
<dbReference type="EMBL" id="FQVK01000038">
    <property type="protein sequence ID" value="SHF41110.1"/>
    <property type="molecule type" value="Genomic_DNA"/>
</dbReference>
<sequence length="25" mass="2837">LRAIINGHKQSDIDALLPWNYAQTV</sequence>